<dbReference type="PANTHER" id="PTHR38784">
    <property type="entry name" value="SUCROSE PHOSPHORYLASE"/>
    <property type="match status" value="1"/>
</dbReference>
<dbReference type="RefSeq" id="WP_244358442.1">
    <property type="nucleotide sequence ID" value="NZ_JAJNNZ010000014.1"/>
</dbReference>
<reference evidence="1" key="1">
    <citation type="submission" date="2021-11" db="EMBL/GenBank/DDBJ databases">
        <title>Vibrio ZSDE26 sp. nov. and Vibrio ZSDZ34 sp. nov., isolated from coastal seawater in Qingdao.</title>
        <authorList>
            <person name="Zhang P."/>
        </authorList>
    </citation>
    <scope>NUCLEOTIDE SEQUENCE</scope>
    <source>
        <strain evidence="1">ZSDZ34</strain>
    </source>
</reference>
<gene>
    <name evidence="1" type="ORF">LNL84_15405</name>
</gene>
<dbReference type="PANTHER" id="PTHR38784:SF1">
    <property type="entry name" value="SUCROSE PHOSPHORYLASE"/>
    <property type="match status" value="1"/>
</dbReference>
<organism evidence="1 2">
    <name type="scientific">Vibrio gelatinilyticus</name>
    <dbReference type="NCBI Taxonomy" id="2893468"/>
    <lineage>
        <taxon>Bacteria</taxon>
        <taxon>Pseudomonadati</taxon>
        <taxon>Pseudomonadota</taxon>
        <taxon>Gammaproteobacteria</taxon>
        <taxon>Vibrionales</taxon>
        <taxon>Vibrionaceae</taxon>
        <taxon>Vibrio</taxon>
    </lineage>
</organism>
<dbReference type="EMBL" id="JAJNNZ010000014">
    <property type="protein sequence ID" value="MCJ2378203.1"/>
    <property type="molecule type" value="Genomic_DNA"/>
</dbReference>
<accession>A0A9X1WFC4</accession>
<dbReference type="SMART" id="SM01322">
    <property type="entry name" value="YaeQ"/>
    <property type="match status" value="1"/>
</dbReference>
<dbReference type="InterPro" id="IPR009822">
    <property type="entry name" value="YaeQ"/>
</dbReference>
<dbReference type="Proteomes" id="UP001139488">
    <property type="component" value="Unassembled WGS sequence"/>
</dbReference>
<evidence type="ECO:0000313" key="1">
    <source>
        <dbReference type="EMBL" id="MCJ2378203.1"/>
    </source>
</evidence>
<keyword evidence="2" id="KW-1185">Reference proteome</keyword>
<dbReference type="SUPFAM" id="SSF52980">
    <property type="entry name" value="Restriction endonuclease-like"/>
    <property type="match status" value="1"/>
</dbReference>
<proteinExistence type="predicted"/>
<dbReference type="AlphaFoldDB" id="A0A9X1WFC4"/>
<dbReference type="InterPro" id="IPR038590">
    <property type="entry name" value="YaeQ_sf"/>
</dbReference>
<name>A0A9X1WFC4_9VIBR</name>
<dbReference type="PIRSF" id="PIRSF011484">
    <property type="entry name" value="YaeQ"/>
    <property type="match status" value="1"/>
</dbReference>
<dbReference type="InterPro" id="IPR011335">
    <property type="entry name" value="Restrct_endonuc-II-like"/>
</dbReference>
<protein>
    <submittedName>
        <fullName evidence="1">YaeQ family protein</fullName>
    </submittedName>
</protein>
<dbReference type="Pfam" id="PF07152">
    <property type="entry name" value="YaeQ"/>
    <property type="match status" value="1"/>
</dbReference>
<dbReference type="Gene3D" id="3.10.640.10">
    <property type="entry name" value="Restriction endonuclease-like alpha-beta roll domain"/>
    <property type="match status" value="1"/>
</dbReference>
<sequence>MALKPTIYKFRVALTDMNRDHYDSLNLTVAQHPSENNQRMMARLVAFCLNASPELQFTKGLSTIEEPDIWQKSLDDQVELWIDMGEPDAERVKKSTRLAQKVMVYSFNTKTDVWWEQNKGKMGFFNADIYRLDPEAIENLCRLISRTMDLSVMITGNSVFIDSDNGSVEVPWQELQVK</sequence>
<comment type="caution">
    <text evidence="1">The sequence shown here is derived from an EMBL/GenBank/DDBJ whole genome shotgun (WGS) entry which is preliminary data.</text>
</comment>
<evidence type="ECO:0000313" key="2">
    <source>
        <dbReference type="Proteomes" id="UP001139488"/>
    </source>
</evidence>